<keyword evidence="3" id="KW-1185">Reference proteome</keyword>
<dbReference type="Proteomes" id="UP001139721">
    <property type="component" value="Unassembled WGS sequence"/>
</dbReference>
<feature type="transmembrane region" description="Helical" evidence="1">
    <location>
        <begin position="252"/>
        <end position="274"/>
    </location>
</feature>
<feature type="transmembrane region" description="Helical" evidence="1">
    <location>
        <begin position="209"/>
        <end position="232"/>
    </location>
</feature>
<feature type="transmembrane region" description="Helical" evidence="1">
    <location>
        <begin position="114"/>
        <end position="134"/>
    </location>
</feature>
<dbReference type="AlphaFoldDB" id="A0A9X2IBC1"/>
<proteinExistence type="predicted"/>
<feature type="transmembrane region" description="Helical" evidence="1">
    <location>
        <begin position="286"/>
        <end position="303"/>
    </location>
</feature>
<feature type="transmembrane region" description="Helical" evidence="1">
    <location>
        <begin position="343"/>
        <end position="369"/>
    </location>
</feature>
<evidence type="ECO:0000256" key="1">
    <source>
        <dbReference type="SAM" id="Phobius"/>
    </source>
</evidence>
<organism evidence="2 3">
    <name type="scientific">Legionella maioricensis</name>
    <dbReference type="NCBI Taxonomy" id="2896528"/>
    <lineage>
        <taxon>Bacteria</taxon>
        <taxon>Pseudomonadati</taxon>
        <taxon>Pseudomonadota</taxon>
        <taxon>Gammaproteobacteria</taxon>
        <taxon>Legionellales</taxon>
        <taxon>Legionellaceae</taxon>
        <taxon>Legionella</taxon>
    </lineage>
</organism>
<feature type="transmembrane region" description="Helical" evidence="1">
    <location>
        <begin position="90"/>
        <end position="108"/>
    </location>
</feature>
<keyword evidence="1" id="KW-0472">Membrane</keyword>
<name>A0A9X2IBC1_9GAMM</name>
<evidence type="ECO:0000313" key="3">
    <source>
        <dbReference type="Proteomes" id="UP001139721"/>
    </source>
</evidence>
<feature type="transmembrane region" description="Helical" evidence="1">
    <location>
        <begin position="146"/>
        <end position="163"/>
    </location>
</feature>
<gene>
    <name evidence="2" type="ORF">LOX96_09465</name>
</gene>
<reference evidence="2" key="1">
    <citation type="submission" date="2021-11" db="EMBL/GenBank/DDBJ databases">
        <title>Legionella maioricencis sp. nov., a new species isolated from hot water samples in Mallorca.</title>
        <authorList>
            <person name="Crespi S."/>
            <person name="Drasar V."/>
            <person name="Salva-Serra F."/>
            <person name="Jaen-Luchoro D."/>
            <person name="Pineiro-Iglesias B."/>
            <person name="Aliaga F."/>
            <person name="Fernandez-Juarez V."/>
            <person name="Coll G."/>
            <person name="Moore E.R.B."/>
            <person name="Bennasar-Figueras A."/>
        </authorList>
    </citation>
    <scope>NUCLEOTIDE SEQUENCE</scope>
    <source>
        <strain evidence="2">HCPI-6</strain>
    </source>
</reference>
<feature type="transmembrane region" description="Helical" evidence="1">
    <location>
        <begin position="66"/>
        <end position="83"/>
    </location>
</feature>
<feature type="transmembrane region" description="Helical" evidence="1">
    <location>
        <begin position="175"/>
        <end position="197"/>
    </location>
</feature>
<protein>
    <submittedName>
        <fullName evidence="2">Uncharacterized protein</fullName>
    </submittedName>
</protein>
<feature type="transmembrane region" description="Helical" evidence="1">
    <location>
        <begin position="12"/>
        <end position="31"/>
    </location>
</feature>
<comment type="caution">
    <text evidence="2">The sequence shown here is derived from an EMBL/GenBank/DDBJ whole genome shotgun (WGS) entry which is preliminary data.</text>
</comment>
<keyword evidence="1" id="KW-0812">Transmembrane</keyword>
<dbReference type="EMBL" id="JAJKBJ010000009">
    <property type="protein sequence ID" value="MCL9684320.1"/>
    <property type="molecule type" value="Genomic_DNA"/>
</dbReference>
<feature type="transmembrane region" description="Helical" evidence="1">
    <location>
        <begin position="309"/>
        <end position="331"/>
    </location>
</feature>
<evidence type="ECO:0000313" key="2">
    <source>
        <dbReference type="EMBL" id="MCL9684320.1"/>
    </source>
</evidence>
<sequence length="516" mass="60131">MDKERFNLLEKIELKILIPITLCFLAISLYMTTQTYLNWDVSWLLEVTRRLLSGGSYSHNFMETNPPLILFLYAIPVLVTSWIGNLVSNFLIFIYAISVLSLSLNYLFLRQLMANHIVYWILFFWGLVFCELVLPSYEFGQREHVTLMLITPYLLLISSINTLKLPLSLRLTVGIMAGIGFSIKPHFLIPFILILCWQLCKKGNLRNCFIIENGCLFGVMILYLIACFIITPDYFSFILPLVFKFYLGYKESMFNMLTHQWSIAFYIIMLLGIIQLKQKHFPYRNLYQLLMVSNFGFFLVFIIGGHFFYYHFLVVAAISMLLTLFNIQLIAQRMTIKTIWKTEYLNIPLVGFCLAFLLDVVVTSDLWILKRDAEGPTRQLLMAFQKINHGPFVVFSNYVAPNSSLLTYSQLHSSFRLHQFWLLPGIAQLEHDGKRGLADEGKSLLRQIVIQDLLQDPPYIIVIDETDPSMTIDGRDLSYLNFLLDDLKFKEIWDNYHLETRVRSSFGNYAIYTLRS</sequence>
<accession>A0A9X2IBC1</accession>
<dbReference type="RefSeq" id="WP_250421225.1">
    <property type="nucleotide sequence ID" value="NZ_JAJKBJ010000009.1"/>
</dbReference>
<keyword evidence="1" id="KW-1133">Transmembrane helix</keyword>